<keyword evidence="1" id="KW-0067">ATP-binding</keyword>
<dbReference type="InterPro" id="IPR011009">
    <property type="entry name" value="Kinase-like_dom_sf"/>
</dbReference>
<dbReference type="STRING" id="37992.A0A4Z0YN88"/>
<proteinExistence type="predicted"/>
<evidence type="ECO:0000313" key="2">
    <source>
        <dbReference type="EMBL" id="TGJ80931.1"/>
    </source>
</evidence>
<dbReference type="EMBL" id="SKBN01000194">
    <property type="protein sequence ID" value="TGJ80931.1"/>
    <property type="molecule type" value="Genomic_DNA"/>
</dbReference>
<dbReference type="AlphaFoldDB" id="A0A4Z0YN88"/>
<evidence type="ECO:0008006" key="4">
    <source>
        <dbReference type="Google" id="ProtNLM"/>
    </source>
</evidence>
<feature type="binding site" evidence="1">
    <location>
        <position position="85"/>
    </location>
    <ligand>
        <name>ATP</name>
        <dbReference type="ChEBI" id="CHEBI:30616"/>
    </ligand>
</feature>
<comment type="caution">
    <text evidence="2">The sequence shown here is derived from an EMBL/GenBank/DDBJ whole genome shotgun (WGS) entry which is preliminary data.</text>
</comment>
<dbReference type="OrthoDB" id="4767558at2759"/>
<evidence type="ECO:0000256" key="1">
    <source>
        <dbReference type="PROSITE-ProRule" id="PRU10141"/>
    </source>
</evidence>
<keyword evidence="3" id="KW-1185">Reference proteome</keyword>
<dbReference type="PROSITE" id="PS00107">
    <property type="entry name" value="PROTEIN_KINASE_ATP"/>
    <property type="match status" value="1"/>
</dbReference>
<protein>
    <recommendedName>
        <fullName evidence="4">Protein kinase domain-containing protein</fullName>
    </recommendedName>
</protein>
<reference evidence="2 3" key="1">
    <citation type="submission" date="2019-03" db="EMBL/GenBank/DDBJ databases">
        <title>Draft genome sequence of Xylaria hypoxylon DSM 108379, a ubiquitous saprotrophic-parasitic fungi on hardwood.</title>
        <authorList>
            <person name="Buettner E."/>
            <person name="Leonhardt S."/>
            <person name="Gebauer A.M."/>
            <person name="Liers C."/>
            <person name="Hofrichter M."/>
            <person name="Kellner H."/>
        </authorList>
    </citation>
    <scope>NUCLEOTIDE SEQUENCE [LARGE SCALE GENOMIC DNA]</scope>
    <source>
        <strain evidence="2 3">DSM 108379</strain>
    </source>
</reference>
<dbReference type="InterPro" id="IPR017441">
    <property type="entry name" value="Protein_kinase_ATP_BS"/>
</dbReference>
<name>A0A4Z0YN88_9PEZI</name>
<dbReference type="SUPFAM" id="SSF56112">
    <property type="entry name" value="Protein kinase-like (PK-like)"/>
    <property type="match status" value="1"/>
</dbReference>
<evidence type="ECO:0000313" key="3">
    <source>
        <dbReference type="Proteomes" id="UP000297716"/>
    </source>
</evidence>
<keyword evidence="1" id="KW-0547">Nucleotide-binding</keyword>
<sequence>MSNQLWENPGHGPWGIDDGVMNLMLLAEQRQQREIQERVRETREYFETVPDFKFEDFVGNGAYGITVRVRQRGFGLRRSRRLIVKRPLNDRVAGELSNEILAMSRLSGSAHIANIIAHNDNNPLPPSRRFKRLRRIINRFRRQPPSNLLAGLAGPTLVLEYLENGSLSQLRQRLEYERRVIPNRVLWPIFLCLVRACVAMKYPPYTLPDSKPKLEEVPLTLPDRVPDGILHGDMHAGMYSSAPQEISRSTVQFHQ</sequence>
<organism evidence="2 3">
    <name type="scientific">Xylaria hypoxylon</name>
    <dbReference type="NCBI Taxonomy" id="37992"/>
    <lineage>
        <taxon>Eukaryota</taxon>
        <taxon>Fungi</taxon>
        <taxon>Dikarya</taxon>
        <taxon>Ascomycota</taxon>
        <taxon>Pezizomycotina</taxon>
        <taxon>Sordariomycetes</taxon>
        <taxon>Xylariomycetidae</taxon>
        <taxon>Xylariales</taxon>
        <taxon>Xylariaceae</taxon>
        <taxon>Xylaria</taxon>
    </lineage>
</organism>
<accession>A0A4Z0YN88</accession>
<gene>
    <name evidence="2" type="ORF">E0Z10_g7840</name>
</gene>
<dbReference type="Proteomes" id="UP000297716">
    <property type="component" value="Unassembled WGS sequence"/>
</dbReference>
<dbReference type="GO" id="GO:0005524">
    <property type="term" value="F:ATP binding"/>
    <property type="evidence" value="ECO:0007669"/>
    <property type="project" value="UniProtKB-UniRule"/>
</dbReference>